<dbReference type="STRING" id="906689.A0A2I0XJC6"/>
<keyword evidence="7" id="KW-0342">GTP-binding</keyword>
<comment type="similarity">
    <text evidence="9">Belongs to the TRAFAC class dynamin-like GTPase superfamily. GB1/RHD3 GTPase family.</text>
</comment>
<keyword evidence="8" id="KW-0472">Membrane</keyword>
<dbReference type="GO" id="GO:0003924">
    <property type="term" value="F:GTPase activity"/>
    <property type="evidence" value="ECO:0007669"/>
    <property type="project" value="TreeGrafter"/>
</dbReference>
<dbReference type="Proteomes" id="UP000233837">
    <property type="component" value="Unassembled WGS sequence"/>
</dbReference>
<accession>A0A2I0XJC6</accession>
<dbReference type="GO" id="GO:0005783">
    <property type="term" value="C:endoplasmic reticulum"/>
    <property type="evidence" value="ECO:0007669"/>
    <property type="project" value="TreeGrafter"/>
</dbReference>
<evidence type="ECO:0000256" key="5">
    <source>
        <dbReference type="ARBA" id="ARBA00022989"/>
    </source>
</evidence>
<dbReference type="Pfam" id="PF05879">
    <property type="entry name" value="RHD3_GTPase"/>
    <property type="match status" value="1"/>
</dbReference>
<sequence>MEVEVVIEEMQRSGWLAELREERSNMWKDMGDSSCSTQIIDGDGAYNVSGMENFMKTMELGECVSYAIVSIIGPQISVTFHNLFRSQTTKGVWLARCVDIEPCTIIMDLEGSDGRGHGEDDTSFGKQSALFAFAVSDIVLINMWCHDIGCEHAANRPLLRTVFQVIMRLFSPHKTTLLFIIRDKNKTPIENLEHILKEDIQKIWDSVQKLCEHINTPLSEFFNVEVVALPSFEEKEEQFKEQVAKLRKRFFHSIALGGLAGDRRGVIPASGFSFNAQQIWNVIKENKDIDLLAHKMRVMIATFRCDEIANEKTLSFLNNEEWRHLKEAIQNGIVPDFAKKLSSILENCLISYDKEAVYFDDSVRTSKRRQLESKLLQFIQPVRDSMISHLQYKAVEDFKVRFDKALKSGEGFSAAKKNCFQSVMIAFGEACEGFEQAIRNSLRVKEYAKSVVESKDKEEADLTHMKDR</sequence>
<dbReference type="EMBL" id="KZ501830">
    <property type="protein sequence ID" value="PKU88010.1"/>
    <property type="molecule type" value="Genomic_DNA"/>
</dbReference>
<dbReference type="PANTHER" id="PTHR45923:SF2">
    <property type="entry name" value="PROTEIN SEY1"/>
    <property type="match status" value="1"/>
</dbReference>
<dbReference type="InterPro" id="IPR027417">
    <property type="entry name" value="P-loop_NTPase"/>
</dbReference>
<evidence type="ECO:0000313" key="11">
    <source>
        <dbReference type="EMBL" id="PKU88010.1"/>
    </source>
</evidence>
<evidence type="ECO:0000256" key="6">
    <source>
        <dbReference type="ARBA" id="ARBA00023054"/>
    </source>
</evidence>
<dbReference type="GO" id="GO:0016320">
    <property type="term" value="P:endoplasmic reticulum membrane fusion"/>
    <property type="evidence" value="ECO:0007669"/>
    <property type="project" value="TreeGrafter"/>
</dbReference>
<dbReference type="Pfam" id="PF20428">
    <property type="entry name" value="Sey1_3HB"/>
    <property type="match status" value="1"/>
</dbReference>
<keyword evidence="1" id="KW-0812">Transmembrane</keyword>
<proteinExistence type="inferred from homology"/>
<dbReference type="FunFam" id="3.40.50.300:FF:002271">
    <property type="entry name" value="Protein ROOT HAIR DEFECTIVE 3 homolog"/>
    <property type="match status" value="1"/>
</dbReference>
<dbReference type="SUPFAM" id="SSF52540">
    <property type="entry name" value="P-loop containing nucleoside triphosphate hydrolases"/>
    <property type="match status" value="1"/>
</dbReference>
<keyword evidence="12" id="KW-1185">Reference proteome</keyword>
<evidence type="ECO:0000259" key="10">
    <source>
        <dbReference type="PROSITE" id="PS51715"/>
    </source>
</evidence>
<evidence type="ECO:0000313" key="12">
    <source>
        <dbReference type="Proteomes" id="UP000233837"/>
    </source>
</evidence>
<evidence type="ECO:0000256" key="1">
    <source>
        <dbReference type="ARBA" id="ARBA00022692"/>
    </source>
</evidence>
<feature type="domain" description="GB1/RHD3-type G" evidence="10">
    <location>
        <begin position="85"/>
        <end position="263"/>
    </location>
</feature>
<dbReference type="InterPro" id="IPR008803">
    <property type="entry name" value="RHD3/Sey1"/>
</dbReference>
<keyword evidence="4" id="KW-0256">Endoplasmic reticulum</keyword>
<keyword evidence="6" id="KW-0175">Coiled coil</keyword>
<dbReference type="PANTHER" id="PTHR45923">
    <property type="entry name" value="PROTEIN SEY1"/>
    <property type="match status" value="1"/>
</dbReference>
<evidence type="ECO:0000256" key="9">
    <source>
        <dbReference type="PROSITE-ProRule" id="PRU01052"/>
    </source>
</evidence>
<dbReference type="InterPro" id="IPR046758">
    <property type="entry name" value="Sey1/RHD3-like_3HB"/>
</dbReference>
<dbReference type="GO" id="GO:0005525">
    <property type="term" value="F:GTP binding"/>
    <property type="evidence" value="ECO:0007669"/>
    <property type="project" value="UniProtKB-KW"/>
</dbReference>
<dbReference type="InterPro" id="IPR030386">
    <property type="entry name" value="G_GB1_RHD3_dom"/>
</dbReference>
<dbReference type="PROSITE" id="PS51715">
    <property type="entry name" value="G_GB1_RHD3"/>
    <property type="match status" value="1"/>
</dbReference>
<reference evidence="11 12" key="2">
    <citation type="journal article" date="2017" name="Nature">
        <title>The Apostasia genome and the evolution of orchids.</title>
        <authorList>
            <person name="Zhang G.Q."/>
            <person name="Liu K.W."/>
            <person name="Li Z."/>
            <person name="Lohaus R."/>
            <person name="Hsiao Y.Y."/>
            <person name="Niu S.C."/>
            <person name="Wang J.Y."/>
            <person name="Lin Y.C."/>
            <person name="Xu Q."/>
            <person name="Chen L.J."/>
            <person name="Yoshida K."/>
            <person name="Fujiwara S."/>
            <person name="Wang Z.W."/>
            <person name="Zhang Y.Q."/>
            <person name="Mitsuda N."/>
            <person name="Wang M."/>
            <person name="Liu G.H."/>
            <person name="Pecoraro L."/>
            <person name="Huang H.X."/>
            <person name="Xiao X.J."/>
            <person name="Lin M."/>
            <person name="Wu X.Y."/>
            <person name="Wu W.L."/>
            <person name="Chen Y.Y."/>
            <person name="Chang S.B."/>
            <person name="Sakamoto S."/>
            <person name="Ohme-Takagi M."/>
            <person name="Yagi M."/>
            <person name="Zeng S.J."/>
            <person name="Shen C.Y."/>
            <person name="Yeh C.M."/>
            <person name="Luo Y.B."/>
            <person name="Tsai W.C."/>
            <person name="Van de Peer Y."/>
            <person name="Liu Z.J."/>
        </authorList>
    </citation>
    <scope>NUCLEOTIDE SEQUENCE [LARGE SCALE GENOMIC DNA]</scope>
    <source>
        <tissue evidence="11">The whole plant</tissue>
    </source>
</reference>
<protein>
    <submittedName>
        <fullName evidence="11">Protein ROOT HAIR DEFECTIVE 3</fullName>
    </submittedName>
</protein>
<keyword evidence="5" id="KW-1133">Transmembrane helix</keyword>
<evidence type="ECO:0000256" key="2">
    <source>
        <dbReference type="ARBA" id="ARBA00022741"/>
    </source>
</evidence>
<name>A0A2I0XJC6_9ASPA</name>
<evidence type="ECO:0000256" key="3">
    <source>
        <dbReference type="ARBA" id="ARBA00022801"/>
    </source>
</evidence>
<dbReference type="AlphaFoldDB" id="A0A2I0XJC6"/>
<keyword evidence="3" id="KW-0378">Hydrolase</keyword>
<organism evidence="11 12">
    <name type="scientific">Dendrobium catenatum</name>
    <dbReference type="NCBI Taxonomy" id="906689"/>
    <lineage>
        <taxon>Eukaryota</taxon>
        <taxon>Viridiplantae</taxon>
        <taxon>Streptophyta</taxon>
        <taxon>Embryophyta</taxon>
        <taxon>Tracheophyta</taxon>
        <taxon>Spermatophyta</taxon>
        <taxon>Magnoliopsida</taxon>
        <taxon>Liliopsida</taxon>
        <taxon>Asparagales</taxon>
        <taxon>Orchidaceae</taxon>
        <taxon>Epidendroideae</taxon>
        <taxon>Malaxideae</taxon>
        <taxon>Dendrobiinae</taxon>
        <taxon>Dendrobium</taxon>
    </lineage>
</organism>
<evidence type="ECO:0000256" key="7">
    <source>
        <dbReference type="ARBA" id="ARBA00023134"/>
    </source>
</evidence>
<evidence type="ECO:0000256" key="8">
    <source>
        <dbReference type="ARBA" id="ARBA00023136"/>
    </source>
</evidence>
<keyword evidence="2" id="KW-0547">Nucleotide-binding</keyword>
<evidence type="ECO:0000256" key="4">
    <source>
        <dbReference type="ARBA" id="ARBA00022824"/>
    </source>
</evidence>
<gene>
    <name evidence="11" type="primary">RHD3</name>
    <name evidence="11" type="ORF">MA16_Dca007952</name>
</gene>
<reference evidence="11 12" key="1">
    <citation type="journal article" date="2016" name="Sci. Rep.">
        <title>The Dendrobium catenatum Lindl. genome sequence provides insights into polysaccharide synthase, floral development and adaptive evolution.</title>
        <authorList>
            <person name="Zhang G.Q."/>
            <person name="Xu Q."/>
            <person name="Bian C."/>
            <person name="Tsai W.C."/>
            <person name="Yeh C.M."/>
            <person name="Liu K.W."/>
            <person name="Yoshida K."/>
            <person name="Zhang L.S."/>
            <person name="Chang S.B."/>
            <person name="Chen F."/>
            <person name="Shi Y."/>
            <person name="Su Y.Y."/>
            <person name="Zhang Y.Q."/>
            <person name="Chen L.J."/>
            <person name="Yin Y."/>
            <person name="Lin M."/>
            <person name="Huang H."/>
            <person name="Deng H."/>
            <person name="Wang Z.W."/>
            <person name="Zhu S.L."/>
            <person name="Zhao X."/>
            <person name="Deng C."/>
            <person name="Niu S.C."/>
            <person name="Huang J."/>
            <person name="Wang M."/>
            <person name="Liu G.H."/>
            <person name="Yang H.J."/>
            <person name="Xiao X.J."/>
            <person name="Hsiao Y.Y."/>
            <person name="Wu W.L."/>
            <person name="Chen Y.Y."/>
            <person name="Mitsuda N."/>
            <person name="Ohme-Takagi M."/>
            <person name="Luo Y.B."/>
            <person name="Van de Peer Y."/>
            <person name="Liu Z.J."/>
        </authorList>
    </citation>
    <scope>NUCLEOTIDE SEQUENCE [LARGE SCALE GENOMIC DNA]</scope>
    <source>
        <tissue evidence="11">The whole plant</tissue>
    </source>
</reference>